<dbReference type="AlphaFoldDB" id="A0A4R6BS55"/>
<accession>A0A4R6BS55</accession>
<name>A0A4R6BS55_9STAP</name>
<dbReference type="Proteomes" id="UP000294802">
    <property type="component" value="Unassembled WGS sequence"/>
</dbReference>
<reference evidence="1 2" key="1">
    <citation type="submission" date="2019-01" db="EMBL/GenBank/DDBJ databases">
        <title>Draft genome sequences of the type strains of six Macrococcus species.</title>
        <authorList>
            <person name="Mazhar S."/>
            <person name="Altermann E."/>
            <person name="Hill C."/>
            <person name="Mcauliffe O."/>
        </authorList>
    </citation>
    <scope>NUCLEOTIDE SEQUENCE [LARGE SCALE GENOMIC DNA]</scope>
    <source>
        <strain evidence="1 2">CCM4815</strain>
    </source>
</reference>
<dbReference type="EC" id="2.7.1.25" evidence="1"/>
<gene>
    <name evidence="1" type="ORF">ERX29_10475</name>
</gene>
<dbReference type="SUPFAM" id="SSF52540">
    <property type="entry name" value="P-loop containing nucleoside triphosphate hydrolases"/>
    <property type="match status" value="1"/>
</dbReference>
<keyword evidence="2" id="KW-1185">Reference proteome</keyword>
<evidence type="ECO:0000313" key="1">
    <source>
        <dbReference type="EMBL" id="TDM05224.1"/>
    </source>
</evidence>
<proteinExistence type="predicted"/>
<comment type="caution">
    <text evidence="1">The sequence shown here is derived from an EMBL/GenBank/DDBJ whole genome shotgun (WGS) entry which is preliminary data.</text>
</comment>
<dbReference type="EMBL" id="SCWB01000023">
    <property type="protein sequence ID" value="TDM05224.1"/>
    <property type="molecule type" value="Genomic_DNA"/>
</dbReference>
<dbReference type="InterPro" id="IPR027417">
    <property type="entry name" value="P-loop_NTPase"/>
</dbReference>
<evidence type="ECO:0000313" key="2">
    <source>
        <dbReference type="Proteomes" id="UP000294802"/>
    </source>
</evidence>
<dbReference type="Pfam" id="PF13238">
    <property type="entry name" value="AAA_18"/>
    <property type="match status" value="1"/>
</dbReference>
<protein>
    <submittedName>
        <fullName evidence="1">Adenylyl-sulfate kinase</fullName>
        <ecNumber evidence="1">2.7.1.25</ecNumber>
    </submittedName>
</protein>
<dbReference type="GO" id="GO:0004020">
    <property type="term" value="F:adenylylsulfate kinase activity"/>
    <property type="evidence" value="ECO:0007669"/>
    <property type="project" value="UniProtKB-EC"/>
</dbReference>
<keyword evidence="1" id="KW-0418">Kinase</keyword>
<organism evidence="1 2">
    <name type="scientific">Macrococcus lamae</name>
    <dbReference type="NCBI Taxonomy" id="198484"/>
    <lineage>
        <taxon>Bacteria</taxon>
        <taxon>Bacillati</taxon>
        <taxon>Bacillota</taxon>
        <taxon>Bacilli</taxon>
        <taxon>Bacillales</taxon>
        <taxon>Staphylococcaceae</taxon>
        <taxon>Macrococcus</taxon>
    </lineage>
</organism>
<sequence length="185" mass="21764">MYNILIRMIIMTNKIRVIWINGAFGAGKTTIAEELQRALPNSYLFDPEQAASFINHVIPSELKLSDFQDYQEWRKINRLMLNKLVSQYSGVIIIPMTITNEKYYYEITRDIDQTIIKRFLLVADKETLKNRLITRGDYIGSWPYQQIDRCLRAFNQNEIWQPIKTIDQTVDVVVSSIIEQLKIEN</sequence>
<dbReference type="Gene3D" id="3.40.50.300">
    <property type="entry name" value="P-loop containing nucleotide triphosphate hydrolases"/>
    <property type="match status" value="1"/>
</dbReference>
<keyword evidence="1" id="KW-0808">Transferase</keyword>
<dbReference type="OrthoDB" id="9799092at2"/>